<proteinExistence type="predicted"/>
<sequence length="158" mass="17802">MFYSRYLTYLGIFSLLLPALAAQASAQQLSPDLKNYLEQQISKQVTDKSALKDIKKWSDAKKVAEFICRPFALPIIKQQHKDADKVFLGDVSPNSIRLESSSELVGTGMYRTDDGWKDIRFSCKLDAMGKAHSFKYQNTNLPKLQTGQEPVVLPNKGK</sequence>
<dbReference type="AlphaFoldDB" id="A0A3D9UPK0"/>
<accession>A0A3D9UPK0</accession>
<protein>
    <recommendedName>
        <fullName evidence="4">DUF930 domain-containing protein</fullName>
    </recommendedName>
</protein>
<comment type="caution">
    <text evidence="2">The sequence shown here is derived from an EMBL/GenBank/DDBJ whole genome shotgun (WGS) entry which is preliminary data.</text>
</comment>
<evidence type="ECO:0000313" key="2">
    <source>
        <dbReference type="EMBL" id="REF26621.1"/>
    </source>
</evidence>
<keyword evidence="1" id="KW-0732">Signal</keyword>
<keyword evidence="3" id="KW-1185">Reference proteome</keyword>
<feature type="signal peptide" evidence="1">
    <location>
        <begin position="1"/>
        <end position="21"/>
    </location>
</feature>
<organism evidence="2 3">
    <name type="scientific">Xenorhabdus cabanillasii</name>
    <dbReference type="NCBI Taxonomy" id="351673"/>
    <lineage>
        <taxon>Bacteria</taxon>
        <taxon>Pseudomonadati</taxon>
        <taxon>Pseudomonadota</taxon>
        <taxon>Gammaproteobacteria</taxon>
        <taxon>Enterobacterales</taxon>
        <taxon>Morganellaceae</taxon>
        <taxon>Xenorhabdus</taxon>
    </lineage>
</organism>
<gene>
    <name evidence="2" type="ORF">BDD26_1291</name>
</gene>
<feature type="chain" id="PRO_5017831423" description="DUF930 domain-containing protein" evidence="1">
    <location>
        <begin position="22"/>
        <end position="158"/>
    </location>
</feature>
<dbReference type="EMBL" id="QTUB01000001">
    <property type="protein sequence ID" value="REF26621.1"/>
    <property type="molecule type" value="Genomic_DNA"/>
</dbReference>
<evidence type="ECO:0000313" key="3">
    <source>
        <dbReference type="Proteomes" id="UP000256294"/>
    </source>
</evidence>
<dbReference type="RefSeq" id="WP_115825870.1">
    <property type="nucleotide sequence ID" value="NZ_QTUB01000001.1"/>
</dbReference>
<name>A0A3D9UPK0_9GAMM</name>
<reference evidence="2 3" key="1">
    <citation type="submission" date="2018-08" db="EMBL/GenBank/DDBJ databases">
        <title>Genomic Encyclopedia of Archaeal and Bacterial Type Strains, Phase II (KMG-II): from individual species to whole genera.</title>
        <authorList>
            <person name="Goeker M."/>
        </authorList>
    </citation>
    <scope>NUCLEOTIDE SEQUENCE [LARGE SCALE GENOMIC DNA]</scope>
    <source>
        <strain evidence="2 3">DSM 17905</strain>
    </source>
</reference>
<evidence type="ECO:0000256" key="1">
    <source>
        <dbReference type="SAM" id="SignalP"/>
    </source>
</evidence>
<evidence type="ECO:0008006" key="4">
    <source>
        <dbReference type="Google" id="ProtNLM"/>
    </source>
</evidence>
<dbReference type="Proteomes" id="UP000256294">
    <property type="component" value="Unassembled WGS sequence"/>
</dbReference>